<comment type="caution">
    <text evidence="11">The sequence shown here is derived from an EMBL/GenBank/DDBJ whole genome shotgun (WGS) entry which is preliminary data.</text>
</comment>
<evidence type="ECO:0000256" key="1">
    <source>
        <dbReference type="ARBA" id="ARBA00001936"/>
    </source>
</evidence>
<keyword evidence="5" id="KW-0479">Metal-binding</keyword>
<dbReference type="Proteomes" id="UP000178116">
    <property type="component" value="Unassembled WGS sequence"/>
</dbReference>
<evidence type="ECO:0008006" key="13">
    <source>
        <dbReference type="Google" id="ProtNLM"/>
    </source>
</evidence>
<name>A0A1G2LUZ6_9BACT</name>
<evidence type="ECO:0000256" key="5">
    <source>
        <dbReference type="ARBA" id="ARBA00022723"/>
    </source>
</evidence>
<evidence type="ECO:0000256" key="2">
    <source>
        <dbReference type="ARBA" id="ARBA00001947"/>
    </source>
</evidence>
<dbReference type="GO" id="GO:0006091">
    <property type="term" value="P:generation of precursor metabolites and energy"/>
    <property type="evidence" value="ECO:0007669"/>
    <property type="project" value="UniProtKB-ARBA"/>
</dbReference>
<organism evidence="11 12">
    <name type="scientific">Candidatus Tagabacteria bacterium RIFCSPLOWO2_01_FULL_42_9</name>
    <dbReference type="NCBI Taxonomy" id="1802296"/>
    <lineage>
        <taxon>Bacteria</taxon>
        <taxon>Candidatus Tagaibacteriota</taxon>
    </lineage>
</organism>
<keyword evidence="6" id="KW-0862">Zinc</keyword>
<dbReference type="InterPro" id="IPR000056">
    <property type="entry name" value="Ribul_P_3_epim-like"/>
</dbReference>
<keyword evidence="9" id="KW-0413">Isomerase</keyword>
<dbReference type="Gene3D" id="3.20.20.70">
    <property type="entry name" value="Aldolase class I"/>
    <property type="match status" value="1"/>
</dbReference>
<dbReference type="GO" id="GO:0005975">
    <property type="term" value="P:carbohydrate metabolic process"/>
    <property type="evidence" value="ECO:0007669"/>
    <property type="project" value="InterPro"/>
</dbReference>
<evidence type="ECO:0000256" key="4">
    <source>
        <dbReference type="ARBA" id="ARBA00011738"/>
    </source>
</evidence>
<dbReference type="GO" id="GO:0046872">
    <property type="term" value="F:metal ion binding"/>
    <property type="evidence" value="ECO:0007669"/>
    <property type="project" value="UniProtKB-KW"/>
</dbReference>
<evidence type="ECO:0000256" key="7">
    <source>
        <dbReference type="ARBA" id="ARBA00023004"/>
    </source>
</evidence>
<dbReference type="SUPFAM" id="SSF51366">
    <property type="entry name" value="Ribulose-phoshate binding barrel"/>
    <property type="match status" value="1"/>
</dbReference>
<evidence type="ECO:0000256" key="3">
    <source>
        <dbReference type="ARBA" id="ARBA00001954"/>
    </source>
</evidence>
<sequence>MAEIIPAINADSFEEIKRRIKLVEPYAEWVQLDIADGTFTKNTTWHNASDLLSFETPLKIEAHLMMNDIEERFDEWLIAPVSRIIFHLEAVKDPVFVIEKCRENKKEVGIAIRPDTSWTKVVPYLRKADLIQILGVYPGLAGQKFQEECFDKIRHLRKERPGCIIEVDGGMDAITAKKAFEAGADIIVAASAIFNSKDIGKAINALQKTKSLK</sequence>
<dbReference type="Pfam" id="PF00834">
    <property type="entry name" value="Ribul_P_3_epim"/>
    <property type="match status" value="1"/>
</dbReference>
<dbReference type="GO" id="GO:0016857">
    <property type="term" value="F:racemase and epimerase activity, acting on carbohydrates and derivatives"/>
    <property type="evidence" value="ECO:0007669"/>
    <property type="project" value="InterPro"/>
</dbReference>
<evidence type="ECO:0000256" key="9">
    <source>
        <dbReference type="ARBA" id="ARBA00023235"/>
    </source>
</evidence>
<comment type="cofactor">
    <cofactor evidence="3">
        <name>Fe(2+)</name>
        <dbReference type="ChEBI" id="CHEBI:29033"/>
    </cofactor>
</comment>
<keyword evidence="10" id="KW-0119">Carbohydrate metabolism</keyword>
<evidence type="ECO:0000256" key="8">
    <source>
        <dbReference type="ARBA" id="ARBA00023211"/>
    </source>
</evidence>
<gene>
    <name evidence="11" type="ORF">A3A10_02725</name>
</gene>
<dbReference type="InterPro" id="IPR011060">
    <property type="entry name" value="RibuloseP-bd_barrel"/>
</dbReference>
<comment type="subunit">
    <text evidence="4">Homodimer.</text>
</comment>
<dbReference type="EMBL" id="MHRA01000021">
    <property type="protein sequence ID" value="OHA15427.1"/>
    <property type="molecule type" value="Genomic_DNA"/>
</dbReference>
<keyword evidence="7" id="KW-0408">Iron</keyword>
<dbReference type="GO" id="GO:0046496">
    <property type="term" value="P:nicotinamide nucleotide metabolic process"/>
    <property type="evidence" value="ECO:0007669"/>
    <property type="project" value="UniProtKB-ARBA"/>
</dbReference>
<evidence type="ECO:0000256" key="10">
    <source>
        <dbReference type="ARBA" id="ARBA00023277"/>
    </source>
</evidence>
<dbReference type="InterPro" id="IPR013785">
    <property type="entry name" value="Aldolase_TIM"/>
</dbReference>
<evidence type="ECO:0000313" key="12">
    <source>
        <dbReference type="Proteomes" id="UP000178116"/>
    </source>
</evidence>
<reference evidence="11 12" key="1">
    <citation type="journal article" date="2016" name="Nat. Commun.">
        <title>Thousands of microbial genomes shed light on interconnected biogeochemical processes in an aquifer system.</title>
        <authorList>
            <person name="Anantharaman K."/>
            <person name="Brown C.T."/>
            <person name="Hug L.A."/>
            <person name="Sharon I."/>
            <person name="Castelle C.J."/>
            <person name="Probst A.J."/>
            <person name="Thomas B.C."/>
            <person name="Singh A."/>
            <person name="Wilkins M.J."/>
            <person name="Karaoz U."/>
            <person name="Brodie E.L."/>
            <person name="Williams K.H."/>
            <person name="Hubbard S.S."/>
            <person name="Banfield J.F."/>
        </authorList>
    </citation>
    <scope>NUCLEOTIDE SEQUENCE [LARGE SCALE GENOMIC DNA]</scope>
</reference>
<dbReference type="GO" id="GO:1901135">
    <property type="term" value="P:carbohydrate derivative metabolic process"/>
    <property type="evidence" value="ECO:0007669"/>
    <property type="project" value="UniProtKB-ARBA"/>
</dbReference>
<dbReference type="FunFam" id="3.20.20.70:FF:000191">
    <property type="entry name" value="ribulose-phosphate 3-epimerase isoform X2"/>
    <property type="match status" value="1"/>
</dbReference>
<dbReference type="PANTHER" id="PTHR11749">
    <property type="entry name" value="RIBULOSE-5-PHOSPHATE-3-EPIMERASE"/>
    <property type="match status" value="1"/>
</dbReference>
<evidence type="ECO:0000313" key="11">
    <source>
        <dbReference type="EMBL" id="OHA15427.1"/>
    </source>
</evidence>
<comment type="cofactor">
    <cofactor evidence="2">
        <name>Zn(2+)</name>
        <dbReference type="ChEBI" id="CHEBI:29105"/>
    </cofactor>
</comment>
<dbReference type="GO" id="GO:0006163">
    <property type="term" value="P:purine nucleotide metabolic process"/>
    <property type="evidence" value="ECO:0007669"/>
    <property type="project" value="UniProtKB-ARBA"/>
</dbReference>
<proteinExistence type="predicted"/>
<comment type="cofactor">
    <cofactor evidence="1">
        <name>Mn(2+)</name>
        <dbReference type="ChEBI" id="CHEBI:29035"/>
    </cofactor>
</comment>
<evidence type="ECO:0000256" key="6">
    <source>
        <dbReference type="ARBA" id="ARBA00022833"/>
    </source>
</evidence>
<dbReference type="CDD" id="cd00429">
    <property type="entry name" value="RPE"/>
    <property type="match status" value="1"/>
</dbReference>
<keyword evidence="8" id="KW-0464">Manganese</keyword>
<accession>A0A1G2LUZ6</accession>
<protein>
    <recommendedName>
        <fullName evidence="13">Ribulose-phosphate 3-epimerase</fullName>
    </recommendedName>
</protein>
<dbReference type="AlphaFoldDB" id="A0A1G2LUZ6"/>